<evidence type="ECO:0000313" key="1">
    <source>
        <dbReference type="EMBL" id="CAD6193048.1"/>
    </source>
</evidence>
<reference evidence="1" key="1">
    <citation type="submission" date="2020-10" db="EMBL/GenBank/DDBJ databases">
        <authorList>
            <person name="Kikuchi T."/>
        </authorList>
    </citation>
    <scope>NUCLEOTIDE SEQUENCE</scope>
    <source>
        <strain evidence="1">NKZ352</strain>
    </source>
</reference>
<keyword evidence="2" id="KW-1185">Reference proteome</keyword>
<accession>A0A8S1HFL0</accession>
<evidence type="ECO:0000313" key="2">
    <source>
        <dbReference type="Proteomes" id="UP000835052"/>
    </source>
</evidence>
<dbReference type="EMBL" id="CAJGYM010000032">
    <property type="protein sequence ID" value="CAD6193048.1"/>
    <property type="molecule type" value="Genomic_DNA"/>
</dbReference>
<organism evidence="1 2">
    <name type="scientific">Caenorhabditis auriculariae</name>
    <dbReference type="NCBI Taxonomy" id="2777116"/>
    <lineage>
        <taxon>Eukaryota</taxon>
        <taxon>Metazoa</taxon>
        <taxon>Ecdysozoa</taxon>
        <taxon>Nematoda</taxon>
        <taxon>Chromadorea</taxon>
        <taxon>Rhabditida</taxon>
        <taxon>Rhabditina</taxon>
        <taxon>Rhabditomorpha</taxon>
        <taxon>Rhabditoidea</taxon>
        <taxon>Rhabditidae</taxon>
        <taxon>Peloderinae</taxon>
        <taxon>Caenorhabditis</taxon>
    </lineage>
</organism>
<protein>
    <submittedName>
        <fullName evidence="1">Uncharacterized protein</fullName>
    </submittedName>
</protein>
<dbReference type="AlphaFoldDB" id="A0A8S1HFL0"/>
<comment type="caution">
    <text evidence="1">The sequence shown here is derived from an EMBL/GenBank/DDBJ whole genome shotgun (WGS) entry which is preliminary data.</text>
</comment>
<name>A0A8S1HFL0_9PELO</name>
<proteinExistence type="predicted"/>
<dbReference type="Proteomes" id="UP000835052">
    <property type="component" value="Unassembled WGS sequence"/>
</dbReference>
<sequence>MLSSRVLIISTPTSWKLFLGSGGALNPIIPSTKVGAVPRSGSSKAIEVSFKSVHLELKSASVVLKAGTIDSIVVVGSVVDGFSDEVEDVGVSDVVVERVVDGELDLDSVTVTVMVVDSVAASVVVVDSVVDTSEASVTSAVVSGSTATVVF</sequence>
<gene>
    <name evidence="1" type="ORF">CAUJ_LOCUS8967</name>
</gene>